<reference evidence="1" key="1">
    <citation type="submission" date="2014-11" db="EMBL/GenBank/DDBJ databases">
        <authorList>
            <person name="Amaro Gonzalez C."/>
        </authorList>
    </citation>
    <scope>NUCLEOTIDE SEQUENCE</scope>
</reference>
<sequence>MNPVMGGATISCQSSSPQTNQMILLAFSKA</sequence>
<dbReference type="EMBL" id="GBXM01051155">
    <property type="protein sequence ID" value="JAH57422.1"/>
    <property type="molecule type" value="Transcribed_RNA"/>
</dbReference>
<protein>
    <submittedName>
        <fullName evidence="1">Uncharacterized protein</fullName>
    </submittedName>
</protein>
<name>A0A0E9TVD9_ANGAN</name>
<organism evidence="1">
    <name type="scientific">Anguilla anguilla</name>
    <name type="common">European freshwater eel</name>
    <name type="synonym">Muraena anguilla</name>
    <dbReference type="NCBI Taxonomy" id="7936"/>
    <lineage>
        <taxon>Eukaryota</taxon>
        <taxon>Metazoa</taxon>
        <taxon>Chordata</taxon>
        <taxon>Craniata</taxon>
        <taxon>Vertebrata</taxon>
        <taxon>Euteleostomi</taxon>
        <taxon>Actinopterygii</taxon>
        <taxon>Neopterygii</taxon>
        <taxon>Teleostei</taxon>
        <taxon>Anguilliformes</taxon>
        <taxon>Anguillidae</taxon>
        <taxon>Anguilla</taxon>
    </lineage>
</organism>
<accession>A0A0E9TVD9</accession>
<evidence type="ECO:0000313" key="1">
    <source>
        <dbReference type="EMBL" id="JAH57422.1"/>
    </source>
</evidence>
<dbReference type="AlphaFoldDB" id="A0A0E9TVD9"/>
<reference evidence="1" key="2">
    <citation type="journal article" date="2015" name="Fish Shellfish Immunol.">
        <title>Early steps in the European eel (Anguilla anguilla)-Vibrio vulnificus interaction in the gills: Role of the RtxA13 toxin.</title>
        <authorList>
            <person name="Callol A."/>
            <person name="Pajuelo D."/>
            <person name="Ebbesson L."/>
            <person name="Teles M."/>
            <person name="MacKenzie S."/>
            <person name="Amaro C."/>
        </authorList>
    </citation>
    <scope>NUCLEOTIDE SEQUENCE</scope>
</reference>
<proteinExistence type="predicted"/>